<sequence>MFYPSRLCGRGRTDALCQMQRKIPPDYEIRAQALAARWRANHRNSMRLQPPSRPAGPDTMRPLSSVLHRMDGHTAVCSLHLSSSSSDPSLEVCLASHSLFSPSLCFAHCAQTSKELHREKSEIPLADGKQEEQYASLFQSEETPTRLCFVVGLRVSSSGEEQLQEIRGTVRACQYGTFSRRHICVAHMTREHFSRQATTCTTGSPHVFSGRGRRAFDLPPRRRQLAARRAWRQRSSGGVTDADRPARLLWKERV</sequence>
<reference evidence="1 2" key="1">
    <citation type="submission" date="2019-03" db="EMBL/GenBank/DDBJ databases">
        <title>First draft genome of Liparis tanakae, snailfish: a comprehensive survey of snailfish specific genes.</title>
        <authorList>
            <person name="Kim W."/>
            <person name="Song I."/>
            <person name="Jeong J.-H."/>
            <person name="Kim D."/>
            <person name="Kim S."/>
            <person name="Ryu S."/>
            <person name="Song J.Y."/>
            <person name="Lee S.K."/>
        </authorList>
    </citation>
    <scope>NUCLEOTIDE SEQUENCE [LARGE SCALE GENOMIC DNA]</scope>
    <source>
        <tissue evidence="1">Muscle</tissue>
    </source>
</reference>
<proteinExistence type="predicted"/>
<dbReference type="EMBL" id="SRLO01007360">
    <property type="protein sequence ID" value="TNN28050.1"/>
    <property type="molecule type" value="Genomic_DNA"/>
</dbReference>
<gene>
    <name evidence="1" type="ORF">EYF80_061802</name>
</gene>
<name>A0A4Z2EHL5_9TELE</name>
<organism evidence="1 2">
    <name type="scientific">Liparis tanakae</name>
    <name type="common">Tanaka's snailfish</name>
    <dbReference type="NCBI Taxonomy" id="230148"/>
    <lineage>
        <taxon>Eukaryota</taxon>
        <taxon>Metazoa</taxon>
        <taxon>Chordata</taxon>
        <taxon>Craniata</taxon>
        <taxon>Vertebrata</taxon>
        <taxon>Euteleostomi</taxon>
        <taxon>Actinopterygii</taxon>
        <taxon>Neopterygii</taxon>
        <taxon>Teleostei</taxon>
        <taxon>Neoteleostei</taxon>
        <taxon>Acanthomorphata</taxon>
        <taxon>Eupercaria</taxon>
        <taxon>Perciformes</taxon>
        <taxon>Cottioidei</taxon>
        <taxon>Cottales</taxon>
        <taxon>Liparidae</taxon>
        <taxon>Liparis</taxon>
    </lineage>
</organism>
<accession>A0A4Z2EHL5</accession>
<protein>
    <submittedName>
        <fullName evidence="1">Uncharacterized protein</fullName>
    </submittedName>
</protein>
<keyword evidence="2" id="KW-1185">Reference proteome</keyword>
<dbReference type="AlphaFoldDB" id="A0A4Z2EHL5"/>
<comment type="caution">
    <text evidence="1">The sequence shown here is derived from an EMBL/GenBank/DDBJ whole genome shotgun (WGS) entry which is preliminary data.</text>
</comment>
<evidence type="ECO:0000313" key="2">
    <source>
        <dbReference type="Proteomes" id="UP000314294"/>
    </source>
</evidence>
<dbReference type="Proteomes" id="UP000314294">
    <property type="component" value="Unassembled WGS sequence"/>
</dbReference>
<evidence type="ECO:0000313" key="1">
    <source>
        <dbReference type="EMBL" id="TNN28050.1"/>
    </source>
</evidence>